<dbReference type="Proteomes" id="UP001164286">
    <property type="component" value="Unassembled WGS sequence"/>
</dbReference>
<evidence type="ECO:0000313" key="3">
    <source>
        <dbReference type="EMBL" id="KAI9638467.1"/>
    </source>
</evidence>
<protein>
    <recommendedName>
        <fullName evidence="2">Ribosomal protein mS38 C-terminal domain-containing protein</fullName>
    </recommendedName>
</protein>
<dbReference type="RefSeq" id="XP_052948244.1">
    <property type="nucleotide sequence ID" value="XM_053088401.1"/>
</dbReference>
<comment type="caution">
    <text evidence="3">The sequence shown here is derived from an EMBL/GenBank/DDBJ whole genome shotgun (WGS) entry which is preliminary data.</text>
</comment>
<dbReference type="Pfam" id="PF08213">
    <property type="entry name" value="COX24_C"/>
    <property type="match status" value="1"/>
</dbReference>
<feature type="region of interest" description="Disordered" evidence="1">
    <location>
        <begin position="1"/>
        <end position="76"/>
    </location>
</feature>
<dbReference type="SMART" id="SM01155">
    <property type="entry name" value="DUF1713"/>
    <property type="match status" value="1"/>
</dbReference>
<dbReference type="Gene3D" id="3.40.630.30">
    <property type="match status" value="1"/>
</dbReference>
<feature type="domain" description="Ribosomal protein mS38 C-terminal" evidence="2">
    <location>
        <begin position="424"/>
        <end position="457"/>
    </location>
</feature>
<feature type="region of interest" description="Disordered" evidence="1">
    <location>
        <begin position="364"/>
        <end position="393"/>
    </location>
</feature>
<reference evidence="3" key="1">
    <citation type="journal article" date="2022" name="G3 (Bethesda)">
        <title>High quality genome of the basidiomycete yeast Dioszegia hungarica PDD-24b-2 isolated from cloud water.</title>
        <authorList>
            <person name="Jarrige D."/>
            <person name="Haridas S."/>
            <person name="Bleykasten-Grosshans C."/>
            <person name="Joly M."/>
            <person name="Nadalig T."/>
            <person name="Sancelme M."/>
            <person name="Vuilleumier S."/>
            <person name="Grigoriev I.V."/>
            <person name="Amato P."/>
            <person name="Bringel F."/>
        </authorList>
    </citation>
    <scope>NUCLEOTIDE SEQUENCE</scope>
    <source>
        <strain evidence="3">PDD-24b-2</strain>
    </source>
</reference>
<keyword evidence="4" id="KW-1185">Reference proteome</keyword>
<feature type="compositionally biased region" description="Basic residues" evidence="1">
    <location>
        <begin position="431"/>
        <end position="456"/>
    </location>
</feature>
<dbReference type="GeneID" id="77727606"/>
<evidence type="ECO:0000259" key="2">
    <source>
        <dbReference type="SMART" id="SM01155"/>
    </source>
</evidence>
<feature type="region of interest" description="Disordered" evidence="1">
    <location>
        <begin position="431"/>
        <end position="461"/>
    </location>
</feature>
<evidence type="ECO:0000256" key="1">
    <source>
        <dbReference type="SAM" id="MobiDB-lite"/>
    </source>
</evidence>
<dbReference type="AlphaFoldDB" id="A0AA38HEB0"/>
<name>A0AA38HEB0_9TREE</name>
<organism evidence="3 4">
    <name type="scientific">Dioszegia hungarica</name>
    <dbReference type="NCBI Taxonomy" id="4972"/>
    <lineage>
        <taxon>Eukaryota</taxon>
        <taxon>Fungi</taxon>
        <taxon>Dikarya</taxon>
        <taxon>Basidiomycota</taxon>
        <taxon>Agaricomycotina</taxon>
        <taxon>Tremellomycetes</taxon>
        <taxon>Tremellales</taxon>
        <taxon>Bulleribasidiaceae</taxon>
        <taxon>Dioszegia</taxon>
    </lineage>
</organism>
<dbReference type="InterPro" id="IPR013177">
    <property type="entry name" value="Ribosomal_mS38_C"/>
</dbReference>
<gene>
    <name evidence="3" type="ORF">MKK02DRAFT_31905</name>
</gene>
<evidence type="ECO:0000313" key="4">
    <source>
        <dbReference type="Proteomes" id="UP001164286"/>
    </source>
</evidence>
<accession>A0AA38HEB0</accession>
<dbReference type="EMBL" id="JAKWFO010000003">
    <property type="protein sequence ID" value="KAI9638467.1"/>
    <property type="molecule type" value="Genomic_DNA"/>
</dbReference>
<proteinExistence type="predicted"/>
<sequence length="803" mass="86865">MLARRVFTSVVSATPSASRQATRSGSTSASSCPRPPSSSLSAKHPSSPSSSPSPTPSSSRGRSKPHRSAVQVRPRPDRLAAASSAGFFAQASAYTSSAPAAPAASRKTEGRRRRSWSFLRSFASVDPSPIKGIFSQCQIPVARDYTFRPIPLYPDPLHLHLALTPSHQPIMANLGTERLLSPPRTPLAAGASPFDPPAPRSPLRGLLRKKLLDTSPDGMPIVGDTSSAMNDHTMVLAALSHPSLRHHLAAPTQGPLFRDDSEIPDVMRLMAESDVKHQLFAEQAFDTALAKLGDKVPAFGLADVAEEEVRRHVASPGEKVQMDEALRGLDSALARMNLVEAAEAAEDTAIGVELEKAGEADGEEMFRQGRSRQNGKYAQLRRGEGVGAASSSNGGMTVSVQVYRIGGGAAGEMNFEDISDLGVVMDSVKRKRKKKISKHKYQKRRKATRAQRKRLGKSQDLVEGSLIRSGDTYQPSASLLPIEISEVELRYTSRLAIGIPTRATRVAIYPSSAYLHFLQDLPPARQAPGESPTRQSLMPIRQLTTLLSRPSPSPVICRSIRLMSTPVASQLRPTRSAPRVVVQQRGEITTAEQESAAEILCHGFWTCNSPVLRFRAHNDRPTLLELMRSRVKAASATGGLFLSYEKAEPVSGTEPGGGEGGEGQMVGTVIVTMPGEDMAALQKSYGDKDKVVKDESEAERKTRIWVEEDLVPFCNDFSARALGPGVQDASLYISMFAMAAEAQGKGLGRETMEQVVQWGDEQGWEMTLFDHEPELVSCVMFHSGLGRRSRAESSAVGSYEKSC</sequence>
<feature type="compositionally biased region" description="Polar residues" evidence="1">
    <location>
        <begin position="9"/>
        <end position="25"/>
    </location>
</feature>
<dbReference type="SUPFAM" id="SSF55729">
    <property type="entry name" value="Acyl-CoA N-acyltransferases (Nat)"/>
    <property type="match status" value="1"/>
</dbReference>
<dbReference type="InterPro" id="IPR016181">
    <property type="entry name" value="Acyl_CoA_acyltransferase"/>
</dbReference>
<feature type="compositionally biased region" description="Low complexity" evidence="1">
    <location>
        <begin position="26"/>
        <end position="59"/>
    </location>
</feature>
<dbReference type="CDD" id="cd04301">
    <property type="entry name" value="NAT_SF"/>
    <property type="match status" value="1"/>
</dbReference>